<dbReference type="OrthoDB" id="6424969at2759"/>
<dbReference type="AlphaFoldDB" id="A0A8S1BSV4"/>
<feature type="domain" description="DH" evidence="2">
    <location>
        <begin position="168"/>
        <end position="305"/>
    </location>
</feature>
<comment type="caution">
    <text evidence="3">The sequence shown here is derived from an EMBL/GenBank/DDBJ whole genome shotgun (WGS) entry which is preliminary data.</text>
</comment>
<keyword evidence="4" id="KW-1185">Reference proteome</keyword>
<dbReference type="EMBL" id="CADEPI010000007">
    <property type="protein sequence ID" value="CAB3361988.1"/>
    <property type="molecule type" value="Genomic_DNA"/>
</dbReference>
<evidence type="ECO:0000256" key="1">
    <source>
        <dbReference type="SAM" id="MobiDB-lite"/>
    </source>
</evidence>
<dbReference type="Proteomes" id="UP000494165">
    <property type="component" value="Unassembled WGS sequence"/>
</dbReference>
<dbReference type="InterPro" id="IPR000219">
    <property type="entry name" value="DH_dom"/>
</dbReference>
<dbReference type="Pfam" id="PF00621">
    <property type="entry name" value="RhoGEF"/>
    <property type="match status" value="1"/>
</dbReference>
<reference evidence="3 4" key="1">
    <citation type="submission" date="2020-04" db="EMBL/GenBank/DDBJ databases">
        <authorList>
            <person name="Alioto T."/>
            <person name="Alioto T."/>
            <person name="Gomez Garrido J."/>
        </authorList>
    </citation>
    <scope>NUCLEOTIDE SEQUENCE [LARGE SCALE GENOMIC DNA]</scope>
</reference>
<gene>
    <name evidence="3" type="ORF">CLODIP_2_CD01711</name>
</gene>
<dbReference type="InterPro" id="IPR035899">
    <property type="entry name" value="DBL_dom_sf"/>
</dbReference>
<evidence type="ECO:0000313" key="4">
    <source>
        <dbReference type="Proteomes" id="UP000494165"/>
    </source>
</evidence>
<organism evidence="3 4">
    <name type="scientific">Cloeon dipterum</name>
    <dbReference type="NCBI Taxonomy" id="197152"/>
    <lineage>
        <taxon>Eukaryota</taxon>
        <taxon>Metazoa</taxon>
        <taxon>Ecdysozoa</taxon>
        <taxon>Arthropoda</taxon>
        <taxon>Hexapoda</taxon>
        <taxon>Insecta</taxon>
        <taxon>Pterygota</taxon>
        <taxon>Palaeoptera</taxon>
        <taxon>Ephemeroptera</taxon>
        <taxon>Pisciforma</taxon>
        <taxon>Baetidae</taxon>
        <taxon>Cloeon</taxon>
    </lineage>
</organism>
<dbReference type="SUPFAM" id="SSF48065">
    <property type="entry name" value="DBL homology domain (DH-domain)"/>
    <property type="match status" value="1"/>
</dbReference>
<accession>A0A8S1BSV4</accession>
<feature type="region of interest" description="Disordered" evidence="1">
    <location>
        <begin position="38"/>
        <end position="60"/>
    </location>
</feature>
<proteinExistence type="predicted"/>
<protein>
    <recommendedName>
        <fullName evidence="2">DH domain-containing protein</fullName>
    </recommendedName>
</protein>
<dbReference type="GO" id="GO:0005085">
    <property type="term" value="F:guanyl-nucleotide exchange factor activity"/>
    <property type="evidence" value="ECO:0007669"/>
    <property type="project" value="InterPro"/>
</dbReference>
<dbReference type="PROSITE" id="PS50010">
    <property type="entry name" value="DH_2"/>
    <property type="match status" value="1"/>
</dbReference>
<name>A0A8S1BSV4_9INSE</name>
<feature type="compositionally biased region" description="Polar residues" evidence="1">
    <location>
        <begin position="38"/>
        <end position="51"/>
    </location>
</feature>
<evidence type="ECO:0000313" key="3">
    <source>
        <dbReference type="EMBL" id="CAB3361988.1"/>
    </source>
</evidence>
<evidence type="ECO:0000259" key="2">
    <source>
        <dbReference type="PROSITE" id="PS50010"/>
    </source>
</evidence>
<sequence>MDFGSAIDAVGRASKRSKIGRKLSRRLSMVAKVPSLIQNKFRTSDNQQHQGGRSRSSSMRHVSRTFEISIIAPDKTQRLVAARSGDFIHNLVSPILNEFQLVADSHGPAPYERSPDHPNGTPVGTKYTLLLAGSRAVVDKQVDVSCLEGDILLIETKPSHSFQAALDPRLYLAEELLWSEKEFCEALASATELYGKPLQRIGCLNAFEQDLIFGTLQDFQRESLQRCLELERCLKSWNPETTTLGHLFSKQFWLQQEEYQDVYRKMKEVIRDKKSNDEEFVEFCKLRQGAALHSLQALLDLPRFQ</sequence>
<dbReference type="Gene3D" id="1.20.900.10">
    <property type="entry name" value="Dbl homology (DH) domain"/>
    <property type="match status" value="1"/>
</dbReference>